<dbReference type="Pfam" id="PF01418">
    <property type="entry name" value="HTH_6"/>
    <property type="match status" value="1"/>
</dbReference>
<keyword evidence="3" id="KW-0804">Transcription</keyword>
<evidence type="ECO:0000259" key="5">
    <source>
        <dbReference type="PROSITE" id="PS51464"/>
    </source>
</evidence>
<protein>
    <submittedName>
        <fullName evidence="6">MurR/RpiR family transcriptional regulator</fullName>
    </submittedName>
</protein>
<dbReference type="InterPro" id="IPR046348">
    <property type="entry name" value="SIS_dom_sf"/>
</dbReference>
<dbReference type="PROSITE" id="PS51464">
    <property type="entry name" value="SIS"/>
    <property type="match status" value="1"/>
</dbReference>
<proteinExistence type="predicted"/>
<organism evidence="6 7">
    <name type="scientific">Faecalicatena acetigenes</name>
    <dbReference type="NCBI Taxonomy" id="2981790"/>
    <lineage>
        <taxon>Bacteria</taxon>
        <taxon>Bacillati</taxon>
        <taxon>Bacillota</taxon>
        <taxon>Clostridia</taxon>
        <taxon>Lachnospirales</taxon>
        <taxon>Lachnospiraceae</taxon>
        <taxon>Faecalicatena</taxon>
    </lineage>
</organism>
<accession>A0ABT2TAH5</accession>
<dbReference type="PANTHER" id="PTHR30514">
    <property type="entry name" value="GLUCOKINASE"/>
    <property type="match status" value="1"/>
</dbReference>
<dbReference type="RefSeq" id="WP_059070155.1">
    <property type="nucleotide sequence ID" value="NZ_JAOQJX010000007.1"/>
</dbReference>
<dbReference type="CDD" id="cd05013">
    <property type="entry name" value="SIS_RpiR"/>
    <property type="match status" value="1"/>
</dbReference>
<comment type="caution">
    <text evidence="6">The sequence shown here is derived from an EMBL/GenBank/DDBJ whole genome shotgun (WGS) entry which is preliminary data.</text>
</comment>
<dbReference type="SUPFAM" id="SSF53697">
    <property type="entry name" value="SIS domain"/>
    <property type="match status" value="1"/>
</dbReference>
<evidence type="ECO:0000256" key="3">
    <source>
        <dbReference type="ARBA" id="ARBA00023163"/>
    </source>
</evidence>
<dbReference type="Pfam" id="PF01380">
    <property type="entry name" value="SIS"/>
    <property type="match status" value="1"/>
</dbReference>
<keyword evidence="2" id="KW-0238">DNA-binding</keyword>
<keyword evidence="7" id="KW-1185">Reference proteome</keyword>
<dbReference type="InterPro" id="IPR001347">
    <property type="entry name" value="SIS_dom"/>
</dbReference>
<dbReference type="EMBL" id="JAOQJX010000007">
    <property type="protein sequence ID" value="MCU6747245.1"/>
    <property type="molecule type" value="Genomic_DNA"/>
</dbReference>
<feature type="domain" description="HTH rpiR-type" evidence="4">
    <location>
        <begin position="2"/>
        <end position="78"/>
    </location>
</feature>
<evidence type="ECO:0000256" key="2">
    <source>
        <dbReference type="ARBA" id="ARBA00023125"/>
    </source>
</evidence>
<dbReference type="InterPro" id="IPR035472">
    <property type="entry name" value="RpiR-like_SIS"/>
</dbReference>
<dbReference type="InterPro" id="IPR009057">
    <property type="entry name" value="Homeodomain-like_sf"/>
</dbReference>
<dbReference type="InterPro" id="IPR047640">
    <property type="entry name" value="RpiR-like"/>
</dbReference>
<keyword evidence="1" id="KW-0805">Transcription regulation</keyword>
<evidence type="ECO:0000259" key="4">
    <source>
        <dbReference type="PROSITE" id="PS51071"/>
    </source>
</evidence>
<dbReference type="InterPro" id="IPR036388">
    <property type="entry name" value="WH-like_DNA-bd_sf"/>
</dbReference>
<dbReference type="InterPro" id="IPR000281">
    <property type="entry name" value="HTH_RpiR"/>
</dbReference>
<reference evidence="6 7" key="1">
    <citation type="journal article" date="2021" name="ISME Commun">
        <title>Automated analysis of genomic sequences facilitates high-throughput and comprehensive description of bacteria.</title>
        <authorList>
            <person name="Hitch T.C.A."/>
        </authorList>
    </citation>
    <scope>NUCLEOTIDE SEQUENCE [LARGE SCALE GENOMIC DNA]</scope>
    <source>
        <strain evidence="6 7">H2_18</strain>
    </source>
</reference>
<dbReference type="Gene3D" id="3.40.50.10490">
    <property type="entry name" value="Glucose-6-phosphate isomerase like protein, domain 1"/>
    <property type="match status" value="1"/>
</dbReference>
<evidence type="ECO:0000313" key="6">
    <source>
        <dbReference type="EMBL" id="MCU6747245.1"/>
    </source>
</evidence>
<dbReference type="PANTHER" id="PTHR30514:SF1">
    <property type="entry name" value="HTH-TYPE TRANSCRIPTIONAL REGULATOR HEXR-RELATED"/>
    <property type="match status" value="1"/>
</dbReference>
<evidence type="ECO:0000313" key="7">
    <source>
        <dbReference type="Proteomes" id="UP001652394"/>
    </source>
</evidence>
<feature type="domain" description="SIS" evidence="5">
    <location>
        <begin position="132"/>
        <end position="276"/>
    </location>
</feature>
<name>A0ABT2TAH5_9FIRM</name>
<dbReference type="SUPFAM" id="SSF46689">
    <property type="entry name" value="Homeodomain-like"/>
    <property type="match status" value="1"/>
</dbReference>
<evidence type="ECO:0000256" key="1">
    <source>
        <dbReference type="ARBA" id="ARBA00023015"/>
    </source>
</evidence>
<dbReference type="Gene3D" id="1.10.10.10">
    <property type="entry name" value="Winged helix-like DNA-binding domain superfamily/Winged helix DNA-binding domain"/>
    <property type="match status" value="1"/>
</dbReference>
<dbReference type="Proteomes" id="UP001652394">
    <property type="component" value="Unassembled WGS sequence"/>
</dbReference>
<dbReference type="PROSITE" id="PS51071">
    <property type="entry name" value="HTH_RPIR"/>
    <property type="match status" value="1"/>
</dbReference>
<sequence length="296" mass="33797">MSLEIIKIRNQYPQMNTAMKRIADYIIGDPHEAVKKSSHELAELSGVSDASVTRFVRYMGYENFKAFQLSLATSLSQGDAIEHREPITNRFQYSGEIARNNNETVCRTIFQRSIQMLEDTWKNLDMITIEKTVDMIRTSRRILLLSVGRSKVTTEALFSRLYRLGYNVQAYSDPHEQIIVTSMAEKEDFVIAVSNFGKTKSVVEGVIRARKKGARTLGITSVMQSPLAREAEYTIFSAYDYEAGEMGKYYEPSCENVSQVTIADCIYMLLAMQEEDRILHTYEAISEELESEHIKS</sequence>
<gene>
    <name evidence="6" type="ORF">OCV51_06195</name>
</gene>